<comment type="catalytic activity">
    <reaction evidence="10">
        <text>(E)-4-coumaroyl-AMP + CoA = (E)-4-coumaroyl-CoA + AMP + H(+)</text>
        <dbReference type="Rhea" id="RHEA:72423"/>
        <dbReference type="ChEBI" id="CHEBI:15378"/>
        <dbReference type="ChEBI" id="CHEBI:57287"/>
        <dbReference type="ChEBI" id="CHEBI:85008"/>
        <dbReference type="ChEBI" id="CHEBI:192348"/>
        <dbReference type="ChEBI" id="CHEBI:456215"/>
    </reaction>
    <physiologicalReaction direction="left-to-right" evidence="10">
        <dbReference type="Rhea" id="RHEA:72424"/>
    </physiologicalReaction>
</comment>
<dbReference type="CDD" id="cd05904">
    <property type="entry name" value="4CL"/>
    <property type="match status" value="1"/>
</dbReference>
<evidence type="ECO:0000256" key="1">
    <source>
        <dbReference type="ARBA" id="ARBA00001946"/>
    </source>
</evidence>
<keyword evidence="6" id="KW-0547">Nucleotide-binding</keyword>
<dbReference type="EC" id="6.2.1.12" evidence="4"/>
<dbReference type="Gene3D" id="3.30.300.30">
    <property type="match status" value="1"/>
</dbReference>
<dbReference type="SUPFAM" id="SSF56801">
    <property type="entry name" value="Acetyl-CoA synthetase-like"/>
    <property type="match status" value="1"/>
</dbReference>
<evidence type="ECO:0000256" key="5">
    <source>
        <dbReference type="ARBA" id="ARBA00022598"/>
    </source>
</evidence>
<comment type="catalytic activity">
    <reaction evidence="11">
        <text>(E)-4-coumarate + ATP + CoA = (E)-4-coumaroyl-CoA + AMP + diphosphate</text>
        <dbReference type="Rhea" id="RHEA:19641"/>
        <dbReference type="ChEBI" id="CHEBI:12876"/>
        <dbReference type="ChEBI" id="CHEBI:30616"/>
        <dbReference type="ChEBI" id="CHEBI:33019"/>
        <dbReference type="ChEBI" id="CHEBI:57287"/>
        <dbReference type="ChEBI" id="CHEBI:85008"/>
        <dbReference type="ChEBI" id="CHEBI:456215"/>
        <dbReference type="EC" id="6.2.1.12"/>
    </reaction>
    <physiologicalReaction direction="left-to-right" evidence="11">
        <dbReference type="Rhea" id="RHEA:19642"/>
    </physiologicalReaction>
</comment>
<dbReference type="InterPro" id="IPR042099">
    <property type="entry name" value="ANL_N_sf"/>
</dbReference>
<dbReference type="InterPro" id="IPR020845">
    <property type="entry name" value="AMP-binding_CS"/>
</dbReference>
<dbReference type="GO" id="GO:0016207">
    <property type="term" value="F:4-coumarate-CoA ligase activity"/>
    <property type="evidence" value="ECO:0007669"/>
    <property type="project" value="UniProtKB-EC"/>
</dbReference>
<proteinExistence type="inferred from homology"/>
<evidence type="ECO:0000256" key="7">
    <source>
        <dbReference type="ARBA" id="ARBA00022840"/>
    </source>
</evidence>
<dbReference type="Gene3D" id="3.40.50.12780">
    <property type="entry name" value="N-terminal domain of ligase-like"/>
    <property type="match status" value="1"/>
</dbReference>
<dbReference type="FunFam" id="3.30.300.30:FF:000007">
    <property type="entry name" value="4-coumarate--CoA ligase 2"/>
    <property type="match status" value="1"/>
</dbReference>
<protein>
    <recommendedName>
        <fullName evidence="4">4-coumarate--CoA ligase</fullName>
        <ecNumber evidence="4">6.2.1.12</ecNumber>
    </recommendedName>
</protein>
<evidence type="ECO:0000256" key="10">
    <source>
        <dbReference type="ARBA" id="ARBA00034223"/>
    </source>
</evidence>
<dbReference type="PANTHER" id="PTHR24096">
    <property type="entry name" value="LONG-CHAIN-FATTY-ACID--COA LIGASE"/>
    <property type="match status" value="1"/>
</dbReference>
<keyword evidence="8" id="KW-0587">Phenylpropanoid metabolism</keyword>
<sequence>MAPQMKQEEQKEIIYRSKLPDIYIPKTLPLHSYIFENISQYASRPCLINGTTGKIYTYEEVEVTARRVASGLNKLGIQHGEVIMLLLPNCPEFVLSFLGASYRGAIATAANPFFTPAEISKQAKASNTKLIITQACNYEKVKHLVLDDHQEDGVKLKIMCIDSTPDDSCLHFSQLTGDDHEIEDGFYGAPQANDVVALFYSSGTTGLPKGVMLTHKGLVTSVAQQVDGDNPNLYLHNEDVILCVLPMFHIYALNSIMLCGLRVGAAILLMPKFEIGTLLELMQRYKVTVAPIVPPIVLAIAKSSETDKYDLSSVRLLKSGAAPLGMEVQDTVRVKFPNARLGQGYGMTEAGPVLAMCLSFAKEPFDIKQGSCGTVVRNAEMKIVDPETGASLPRNQPGEICIRGDQIMKGYLNDPEATARTIDKEGWLHTGDIGYNDDDDELFIVDRLKELIKYKGYQVPPAELEAMLLAHPNISDAAVVAMKDELAGEIPVAFVVRSDNSQVTEEEIKQFISKQVVFYKRIKRVFFVESIPKAPSGKVLRKTLRERLAFGLEN</sequence>
<feature type="domain" description="AMP-binding enzyme C-terminal" evidence="13">
    <location>
        <begin position="463"/>
        <end position="538"/>
    </location>
</feature>
<evidence type="ECO:0000313" key="14">
    <source>
        <dbReference type="EMBL" id="MBW92909.1"/>
    </source>
</evidence>
<dbReference type="GO" id="GO:0009698">
    <property type="term" value="P:phenylpropanoid metabolic process"/>
    <property type="evidence" value="ECO:0007669"/>
    <property type="project" value="UniProtKB-KW"/>
</dbReference>
<comment type="pathway">
    <text evidence="2">Phytoalexin biosynthesis; 3,4',5-trihydroxystilbene biosynthesis; 3,4',5-trihydroxystilbene from trans-4-coumarate: step 1/2.</text>
</comment>
<dbReference type="AlphaFoldDB" id="A0A2P2JHI1"/>
<comment type="catalytic activity">
    <reaction evidence="9">
        <text>(E)-4-coumarate + ATP + H(+) = (E)-4-coumaroyl-AMP + diphosphate</text>
        <dbReference type="Rhea" id="RHEA:72419"/>
        <dbReference type="ChEBI" id="CHEBI:12876"/>
        <dbReference type="ChEBI" id="CHEBI:15378"/>
        <dbReference type="ChEBI" id="CHEBI:30616"/>
        <dbReference type="ChEBI" id="CHEBI:33019"/>
        <dbReference type="ChEBI" id="CHEBI:192348"/>
    </reaction>
    <physiologicalReaction direction="left-to-right" evidence="9">
        <dbReference type="Rhea" id="RHEA:72420"/>
    </physiologicalReaction>
</comment>
<evidence type="ECO:0000256" key="11">
    <source>
        <dbReference type="ARBA" id="ARBA00034252"/>
    </source>
</evidence>
<evidence type="ECO:0000256" key="8">
    <source>
        <dbReference type="ARBA" id="ARBA00023051"/>
    </source>
</evidence>
<evidence type="ECO:0000256" key="6">
    <source>
        <dbReference type="ARBA" id="ARBA00022741"/>
    </source>
</evidence>
<organism evidence="14">
    <name type="scientific">Rhizophora mucronata</name>
    <name type="common">Asiatic mangrove</name>
    <dbReference type="NCBI Taxonomy" id="61149"/>
    <lineage>
        <taxon>Eukaryota</taxon>
        <taxon>Viridiplantae</taxon>
        <taxon>Streptophyta</taxon>
        <taxon>Embryophyta</taxon>
        <taxon>Tracheophyta</taxon>
        <taxon>Spermatophyta</taxon>
        <taxon>Magnoliopsida</taxon>
        <taxon>eudicotyledons</taxon>
        <taxon>Gunneridae</taxon>
        <taxon>Pentapetalae</taxon>
        <taxon>rosids</taxon>
        <taxon>fabids</taxon>
        <taxon>Malpighiales</taxon>
        <taxon>Rhizophoraceae</taxon>
        <taxon>Rhizophora</taxon>
    </lineage>
</organism>
<evidence type="ECO:0000256" key="3">
    <source>
        <dbReference type="ARBA" id="ARBA00006432"/>
    </source>
</evidence>
<reference evidence="14" key="1">
    <citation type="submission" date="2018-02" db="EMBL/GenBank/DDBJ databases">
        <title>Rhizophora mucronata_Transcriptome.</title>
        <authorList>
            <person name="Meera S.P."/>
            <person name="Sreeshan A."/>
            <person name="Augustine A."/>
        </authorList>
    </citation>
    <scope>NUCLEOTIDE SEQUENCE</scope>
    <source>
        <tissue evidence="14">Leaf</tissue>
    </source>
</reference>
<name>A0A2P2JHI1_RHIMU</name>
<dbReference type="FunFam" id="3.40.50.12780:FF:000003">
    <property type="entry name" value="Long-chain-fatty-acid--CoA ligase FadD"/>
    <property type="match status" value="1"/>
</dbReference>
<dbReference type="InterPro" id="IPR025110">
    <property type="entry name" value="AMP-bd_C"/>
</dbReference>
<evidence type="ECO:0000256" key="4">
    <source>
        <dbReference type="ARBA" id="ARBA00012959"/>
    </source>
</evidence>
<keyword evidence="5" id="KW-0436">Ligase</keyword>
<dbReference type="EMBL" id="GGEC01012426">
    <property type="protein sequence ID" value="MBW92909.1"/>
    <property type="molecule type" value="Transcribed_RNA"/>
</dbReference>
<feature type="domain" description="AMP-dependent synthetase/ligase" evidence="12">
    <location>
        <begin position="36"/>
        <end position="412"/>
    </location>
</feature>
<dbReference type="InterPro" id="IPR045851">
    <property type="entry name" value="AMP-bd_C_sf"/>
</dbReference>
<dbReference type="InterPro" id="IPR000873">
    <property type="entry name" value="AMP-dep_synth/lig_dom"/>
</dbReference>
<evidence type="ECO:0000256" key="2">
    <source>
        <dbReference type="ARBA" id="ARBA00004930"/>
    </source>
</evidence>
<dbReference type="Pfam" id="PF13193">
    <property type="entry name" value="AMP-binding_C"/>
    <property type="match status" value="1"/>
</dbReference>
<comment type="similarity">
    <text evidence="3">Belongs to the ATP-dependent AMP-binding enzyme family.</text>
</comment>
<dbReference type="PANTHER" id="PTHR24096:SF406">
    <property type="entry name" value="4-COUMARATE--COA LIGASE 2"/>
    <property type="match status" value="1"/>
</dbReference>
<evidence type="ECO:0000259" key="13">
    <source>
        <dbReference type="Pfam" id="PF13193"/>
    </source>
</evidence>
<dbReference type="Pfam" id="PF00501">
    <property type="entry name" value="AMP-binding"/>
    <property type="match status" value="1"/>
</dbReference>
<dbReference type="GO" id="GO:0005524">
    <property type="term" value="F:ATP binding"/>
    <property type="evidence" value="ECO:0007669"/>
    <property type="project" value="UniProtKB-KW"/>
</dbReference>
<accession>A0A2P2JHI1</accession>
<evidence type="ECO:0000259" key="12">
    <source>
        <dbReference type="Pfam" id="PF00501"/>
    </source>
</evidence>
<evidence type="ECO:0000256" key="9">
    <source>
        <dbReference type="ARBA" id="ARBA00034219"/>
    </source>
</evidence>
<keyword evidence="7" id="KW-0067">ATP-binding</keyword>
<comment type="cofactor">
    <cofactor evidence="1">
        <name>Mg(2+)</name>
        <dbReference type="ChEBI" id="CHEBI:18420"/>
    </cofactor>
</comment>
<dbReference type="PROSITE" id="PS00455">
    <property type="entry name" value="AMP_BINDING"/>
    <property type="match status" value="1"/>
</dbReference>